<dbReference type="InterPro" id="IPR050568">
    <property type="entry name" value="Transcr_DNA_Rep_Reg"/>
</dbReference>
<feature type="region of interest" description="Disordered" evidence="7">
    <location>
        <begin position="1"/>
        <end position="127"/>
    </location>
</feature>
<feature type="compositionally biased region" description="Low complexity" evidence="7">
    <location>
        <begin position="91"/>
        <end position="101"/>
    </location>
</feature>
<dbReference type="Pfam" id="PF00808">
    <property type="entry name" value="CBFD_NFYB_HMF"/>
    <property type="match status" value="1"/>
</dbReference>
<dbReference type="AlphaFoldDB" id="A0A2R5GNX6"/>
<evidence type="ECO:0000313" key="10">
    <source>
        <dbReference type="Proteomes" id="UP000241890"/>
    </source>
</evidence>
<dbReference type="GO" id="GO:0000981">
    <property type="term" value="F:DNA-binding transcription factor activity, RNA polymerase II-specific"/>
    <property type="evidence" value="ECO:0007669"/>
    <property type="project" value="TreeGrafter"/>
</dbReference>
<dbReference type="InParanoid" id="A0A2R5GNX6"/>
<gene>
    <name evidence="9" type="ORF">FCC1311_076922</name>
</gene>
<reference evidence="9 10" key="1">
    <citation type="submission" date="2017-12" db="EMBL/GenBank/DDBJ databases">
        <title>Sequencing, de novo assembly and annotation of complete genome of a new Thraustochytrid species, strain FCC1311.</title>
        <authorList>
            <person name="Sedici K."/>
            <person name="Godart F."/>
            <person name="Aiese Cigliano R."/>
            <person name="Sanseverino W."/>
            <person name="Barakat M."/>
            <person name="Ortet P."/>
            <person name="Marechal E."/>
            <person name="Cagnac O."/>
            <person name="Amato A."/>
        </authorList>
    </citation>
    <scope>NUCLEOTIDE SEQUENCE [LARGE SCALE GENOMIC DNA]</scope>
</reference>
<evidence type="ECO:0000256" key="4">
    <source>
        <dbReference type="ARBA" id="ARBA00023163"/>
    </source>
</evidence>
<evidence type="ECO:0000256" key="5">
    <source>
        <dbReference type="ARBA" id="ARBA00023242"/>
    </source>
</evidence>
<dbReference type="PANTHER" id="PTHR10252">
    <property type="entry name" value="HISTONE-LIKE TRANSCRIPTION FACTOR CCAAT-RELATED"/>
    <property type="match status" value="1"/>
</dbReference>
<dbReference type="GO" id="GO:0046982">
    <property type="term" value="F:protein heterodimerization activity"/>
    <property type="evidence" value="ECO:0007669"/>
    <property type="project" value="InterPro"/>
</dbReference>
<dbReference type="PANTHER" id="PTHR10252:SF8">
    <property type="entry name" value="NUCLEAR TRANSCRIPTION FACTOR Y SUBUNIT GAMMA"/>
    <property type="match status" value="1"/>
</dbReference>
<accession>A0A2R5GNX6</accession>
<comment type="caution">
    <text evidence="9">The sequence shown here is derived from an EMBL/GenBank/DDBJ whole genome shotgun (WGS) entry which is preliminary data.</text>
</comment>
<keyword evidence="2" id="KW-0805">Transcription regulation</keyword>
<protein>
    <submittedName>
        <fullName evidence="9">Nuclear transcription factor Y subunit C-4</fullName>
    </submittedName>
</protein>
<sequence length="263" mass="28300">MLMDAPEVAHEASGPVAETMTKANTADQDTVAPVQEQQQEQQQEQAAEPAWPLAQEADGDEEMKEVDDADPGKGHADVKTSAASSEVAGKSEVASVAQSAPAPTPASVPAPAPASPSSAKLSTEKAPITERTKIETAAMSIDEVVKAYFEGVKCELAKLDPSTCDFKSHTDIPFQRVKRIIKSDEDVRIASTEAVVMTAMAANMFLADVGRRTYAQAEGDQRTTVTKEDVEAAIRGTDIFDFLLEIVDEKLLEENRRLRLAQE</sequence>
<keyword evidence="10" id="KW-1185">Reference proteome</keyword>
<dbReference type="GO" id="GO:0005634">
    <property type="term" value="C:nucleus"/>
    <property type="evidence" value="ECO:0007669"/>
    <property type="project" value="UniProtKB-SubCell"/>
</dbReference>
<dbReference type="Gene3D" id="1.10.20.10">
    <property type="entry name" value="Histone, subunit A"/>
    <property type="match status" value="1"/>
</dbReference>
<dbReference type="InterPro" id="IPR009072">
    <property type="entry name" value="Histone-fold"/>
</dbReference>
<evidence type="ECO:0000313" key="9">
    <source>
        <dbReference type="EMBL" id="GBG31468.1"/>
    </source>
</evidence>
<feature type="domain" description="Transcription factor CBF/NF-Y/archaeal histone" evidence="8">
    <location>
        <begin position="171"/>
        <end position="234"/>
    </location>
</feature>
<evidence type="ECO:0000256" key="3">
    <source>
        <dbReference type="ARBA" id="ARBA00023125"/>
    </source>
</evidence>
<feature type="compositionally biased region" description="Low complexity" evidence="7">
    <location>
        <begin position="35"/>
        <end position="56"/>
    </location>
</feature>
<name>A0A2R5GNX6_9STRA</name>
<dbReference type="GO" id="GO:0000978">
    <property type="term" value="F:RNA polymerase II cis-regulatory region sequence-specific DNA binding"/>
    <property type="evidence" value="ECO:0007669"/>
    <property type="project" value="TreeGrafter"/>
</dbReference>
<dbReference type="OrthoDB" id="1272441at2759"/>
<dbReference type="EMBL" id="BEYU01000099">
    <property type="protein sequence ID" value="GBG31468.1"/>
    <property type="molecule type" value="Genomic_DNA"/>
</dbReference>
<organism evidence="9 10">
    <name type="scientific">Hondaea fermentalgiana</name>
    <dbReference type="NCBI Taxonomy" id="2315210"/>
    <lineage>
        <taxon>Eukaryota</taxon>
        <taxon>Sar</taxon>
        <taxon>Stramenopiles</taxon>
        <taxon>Bigyra</taxon>
        <taxon>Labyrinthulomycetes</taxon>
        <taxon>Thraustochytrida</taxon>
        <taxon>Thraustochytriidae</taxon>
        <taxon>Hondaea</taxon>
    </lineage>
</organism>
<comment type="subcellular location">
    <subcellularLocation>
        <location evidence="1">Nucleus</location>
    </subcellularLocation>
</comment>
<evidence type="ECO:0000256" key="6">
    <source>
        <dbReference type="ARBA" id="ARBA00038129"/>
    </source>
</evidence>
<proteinExistence type="inferred from homology"/>
<evidence type="ECO:0000256" key="1">
    <source>
        <dbReference type="ARBA" id="ARBA00004123"/>
    </source>
</evidence>
<evidence type="ECO:0000256" key="2">
    <source>
        <dbReference type="ARBA" id="ARBA00023015"/>
    </source>
</evidence>
<keyword evidence="3" id="KW-0238">DNA-binding</keyword>
<dbReference type="CDD" id="cd22929">
    <property type="entry name" value="HFD_POLE4-like"/>
    <property type="match status" value="1"/>
</dbReference>
<dbReference type="Proteomes" id="UP000241890">
    <property type="component" value="Unassembled WGS sequence"/>
</dbReference>
<evidence type="ECO:0000256" key="7">
    <source>
        <dbReference type="SAM" id="MobiDB-lite"/>
    </source>
</evidence>
<keyword evidence="4" id="KW-0804">Transcription</keyword>
<comment type="similarity">
    <text evidence="6">Belongs to the NFYC/HAP5 subunit family.</text>
</comment>
<evidence type="ECO:0000259" key="8">
    <source>
        <dbReference type="Pfam" id="PF00808"/>
    </source>
</evidence>
<feature type="compositionally biased region" description="Acidic residues" evidence="7">
    <location>
        <begin position="57"/>
        <end position="69"/>
    </location>
</feature>
<dbReference type="InterPro" id="IPR003958">
    <property type="entry name" value="CBFA_NFYB_domain"/>
</dbReference>
<feature type="compositionally biased region" description="Pro residues" evidence="7">
    <location>
        <begin position="102"/>
        <end position="114"/>
    </location>
</feature>
<dbReference type="SUPFAM" id="SSF47113">
    <property type="entry name" value="Histone-fold"/>
    <property type="match status" value="1"/>
</dbReference>
<keyword evidence="5" id="KW-0539">Nucleus</keyword>